<evidence type="ECO:0000313" key="2">
    <source>
        <dbReference type="Proteomes" id="UP000198748"/>
    </source>
</evidence>
<dbReference type="AlphaFoldDB" id="A0A1G7W388"/>
<sequence>MTLLSFALRIKEVRDLQNSYAATRDIDVLARLKDMEKELDRLIHSIVTTPRNPF</sequence>
<dbReference type="RefSeq" id="WP_176885153.1">
    <property type="nucleotide sequence ID" value="NZ_FNAN01000021.1"/>
</dbReference>
<keyword evidence="2" id="KW-1185">Reference proteome</keyword>
<accession>A0A1G7W388</accession>
<gene>
    <name evidence="1" type="ORF">SAMN04487996_12198</name>
</gene>
<organism evidence="1 2">
    <name type="scientific">Dyadobacter soli</name>
    <dbReference type="NCBI Taxonomy" id="659014"/>
    <lineage>
        <taxon>Bacteria</taxon>
        <taxon>Pseudomonadati</taxon>
        <taxon>Bacteroidota</taxon>
        <taxon>Cytophagia</taxon>
        <taxon>Cytophagales</taxon>
        <taxon>Spirosomataceae</taxon>
        <taxon>Dyadobacter</taxon>
    </lineage>
</organism>
<reference evidence="2" key="1">
    <citation type="submission" date="2016-10" db="EMBL/GenBank/DDBJ databases">
        <authorList>
            <person name="Varghese N."/>
            <person name="Submissions S."/>
        </authorList>
    </citation>
    <scope>NUCLEOTIDE SEQUENCE [LARGE SCALE GENOMIC DNA]</scope>
    <source>
        <strain evidence="2">DSM 25329</strain>
    </source>
</reference>
<name>A0A1G7W388_9BACT</name>
<proteinExistence type="predicted"/>
<evidence type="ECO:0000313" key="1">
    <source>
        <dbReference type="EMBL" id="SDG66436.1"/>
    </source>
</evidence>
<dbReference type="STRING" id="659014.SAMN04487996_12198"/>
<dbReference type="EMBL" id="FNAN01000021">
    <property type="protein sequence ID" value="SDG66436.1"/>
    <property type="molecule type" value="Genomic_DNA"/>
</dbReference>
<protein>
    <submittedName>
        <fullName evidence="1">Uncharacterized protein</fullName>
    </submittedName>
</protein>
<dbReference type="Proteomes" id="UP000198748">
    <property type="component" value="Unassembled WGS sequence"/>
</dbReference>